<sequence length="277" mass="33041">MIKLFKKWRKIHQEYDSVSTKDINEHHFKMATMIKHHYSILESMELDKIMNLRKLDPQFGLNAYEFYSEFYRRQWKIVHPGTLYGQCIHSLLKVYKINGVIESVVSRYEDDCVDSIYMYPAMDRLDYLVLVTCNKANLFYYPRYEGVYLHYGTAQEKVPSRLTLSYSRSGILNLGVLHSVKRRIGHGSILLESLENLLHLFEESIHAQNKALYYEYYPDPNDRRIDFDHFLKTFDAYKFKKRIVGRVGQTDNVDIEDVRAFYAKNGFLQDNEIYKQY</sequence>
<proteinExistence type="predicted"/>
<organism evidence="1 2">
    <name type="scientific">Paenibacillus nuruki</name>
    <dbReference type="NCBI Taxonomy" id="1886670"/>
    <lineage>
        <taxon>Bacteria</taxon>
        <taxon>Bacillati</taxon>
        <taxon>Bacillota</taxon>
        <taxon>Bacilli</taxon>
        <taxon>Bacillales</taxon>
        <taxon>Paenibacillaceae</taxon>
        <taxon>Paenibacillus</taxon>
    </lineage>
</organism>
<dbReference type="AlphaFoldDB" id="A0A1E3KYQ1"/>
<name>A0A1E3KYQ1_9BACL</name>
<gene>
    <name evidence="1" type="ORF">PTI45_03975</name>
</gene>
<comment type="caution">
    <text evidence="1">The sequence shown here is derived from an EMBL/GenBank/DDBJ whole genome shotgun (WGS) entry which is preliminary data.</text>
</comment>
<dbReference type="EMBL" id="MDER01000081">
    <property type="protein sequence ID" value="ODP26657.1"/>
    <property type="molecule type" value="Genomic_DNA"/>
</dbReference>
<reference evidence="1 2" key="1">
    <citation type="submission" date="2016-08" db="EMBL/GenBank/DDBJ databases">
        <title>Genome sequencing of Paenibacillus sp. TI45-13ar, isolated from Korean traditional nuruk.</title>
        <authorList>
            <person name="Kim S.-J."/>
        </authorList>
    </citation>
    <scope>NUCLEOTIDE SEQUENCE [LARGE SCALE GENOMIC DNA]</scope>
    <source>
        <strain evidence="1 2">TI45-13ar</strain>
    </source>
</reference>
<keyword evidence="2" id="KW-1185">Reference proteome</keyword>
<dbReference type="STRING" id="1886670.PTI45_03975"/>
<accession>A0A1E3KYQ1</accession>
<protein>
    <submittedName>
        <fullName evidence="1">Uncharacterized protein</fullName>
    </submittedName>
</protein>
<dbReference type="Proteomes" id="UP000094578">
    <property type="component" value="Unassembled WGS sequence"/>
</dbReference>
<evidence type="ECO:0000313" key="2">
    <source>
        <dbReference type="Proteomes" id="UP000094578"/>
    </source>
</evidence>
<evidence type="ECO:0000313" key="1">
    <source>
        <dbReference type="EMBL" id="ODP26657.1"/>
    </source>
</evidence>